<comment type="caution">
    <text evidence="3">The sequence shown here is derived from an EMBL/GenBank/DDBJ whole genome shotgun (WGS) entry which is preliminary data.</text>
</comment>
<feature type="compositionally biased region" description="Basic and acidic residues" evidence="1">
    <location>
        <begin position="322"/>
        <end position="340"/>
    </location>
</feature>
<sequence length="358" mass="39963">MSEDMFCAIKVKKTAVLAVLLVCVLVGAAVPVLARQAEAGAEKKEPIKWVDFNIPSELLKSAMELDIETHGEEGRPHVDWIEILAYLGTKYGGDFTRYRSGDLEAVLEKIGSGQTVASLGEGLKYYSYYSEAYHAVLDGFVGEYEVETENGWEKRYGLKAYSPIAKTFPYSDYDDFGVGRSYGYQRRHLGHDLMAAVGTPVIAVESGVVEAMGWNQYGGWRIGVRSFDGKRYHYYAHLRKDRPYAEGLEPGQTVMAGDVIGYVGRTGYSATENTNNIDTSHLHYGLQLIFDESQKEGANEIWIDVNDLCNLLRNHQSEVVRDDATKEWSRAQPFREEIPENRFSPAPSPEEGSGGSRP</sequence>
<organism evidence="3 4">
    <name type="scientific">Neglectibacter timonensis</name>
    <dbReference type="NCBI Taxonomy" id="1776382"/>
    <lineage>
        <taxon>Bacteria</taxon>
        <taxon>Bacillati</taxon>
        <taxon>Bacillota</taxon>
        <taxon>Clostridia</taxon>
        <taxon>Eubacteriales</taxon>
        <taxon>Oscillospiraceae</taxon>
        <taxon>Neglectibacter</taxon>
    </lineage>
</organism>
<dbReference type="InterPro" id="IPR011055">
    <property type="entry name" value="Dup_hybrid_motif"/>
</dbReference>
<evidence type="ECO:0000313" key="3">
    <source>
        <dbReference type="EMBL" id="MCQ4839645.1"/>
    </source>
</evidence>
<evidence type="ECO:0000259" key="2">
    <source>
        <dbReference type="Pfam" id="PF01551"/>
    </source>
</evidence>
<feature type="region of interest" description="Disordered" evidence="1">
    <location>
        <begin position="322"/>
        <end position="358"/>
    </location>
</feature>
<dbReference type="CDD" id="cd12797">
    <property type="entry name" value="M23_peptidase"/>
    <property type="match status" value="1"/>
</dbReference>
<feature type="domain" description="M23ase beta-sheet core" evidence="2">
    <location>
        <begin position="187"/>
        <end position="287"/>
    </location>
</feature>
<gene>
    <name evidence="3" type="ORF">NE695_06935</name>
</gene>
<protein>
    <submittedName>
        <fullName evidence="3">M23 family metallopeptidase</fullName>
    </submittedName>
</protein>
<dbReference type="EMBL" id="JANFZH010000012">
    <property type="protein sequence ID" value="MCQ4839645.1"/>
    <property type="molecule type" value="Genomic_DNA"/>
</dbReference>
<dbReference type="Proteomes" id="UP001524473">
    <property type="component" value="Unassembled WGS sequence"/>
</dbReference>
<evidence type="ECO:0000256" key="1">
    <source>
        <dbReference type="SAM" id="MobiDB-lite"/>
    </source>
</evidence>
<dbReference type="PANTHER" id="PTHR21666">
    <property type="entry name" value="PEPTIDASE-RELATED"/>
    <property type="match status" value="1"/>
</dbReference>
<dbReference type="PANTHER" id="PTHR21666:SF270">
    <property type="entry name" value="MUREIN HYDROLASE ACTIVATOR ENVC"/>
    <property type="match status" value="1"/>
</dbReference>
<dbReference type="GeneID" id="90531315"/>
<accession>A0ABT1RYH6</accession>
<dbReference type="Gene3D" id="2.70.70.10">
    <property type="entry name" value="Glucose Permease (Domain IIA)"/>
    <property type="match status" value="1"/>
</dbReference>
<dbReference type="SUPFAM" id="SSF51261">
    <property type="entry name" value="Duplicated hybrid motif"/>
    <property type="match status" value="1"/>
</dbReference>
<evidence type="ECO:0000313" key="4">
    <source>
        <dbReference type="Proteomes" id="UP001524473"/>
    </source>
</evidence>
<dbReference type="InterPro" id="IPR016047">
    <property type="entry name" value="M23ase_b-sheet_dom"/>
</dbReference>
<keyword evidence="4" id="KW-1185">Reference proteome</keyword>
<proteinExistence type="predicted"/>
<dbReference type="InterPro" id="IPR050570">
    <property type="entry name" value="Cell_wall_metabolism_enzyme"/>
</dbReference>
<name>A0ABT1RYH6_9FIRM</name>
<dbReference type="RefSeq" id="WP_066860895.1">
    <property type="nucleotide sequence ID" value="NZ_CABKVV010000010.1"/>
</dbReference>
<reference evidence="3 4" key="1">
    <citation type="submission" date="2022-06" db="EMBL/GenBank/DDBJ databases">
        <title>Isolation of gut microbiota from human fecal samples.</title>
        <authorList>
            <person name="Pamer E.G."/>
            <person name="Barat B."/>
            <person name="Waligurski E."/>
            <person name="Medina S."/>
            <person name="Paddock L."/>
            <person name="Mostad J."/>
        </authorList>
    </citation>
    <scope>NUCLEOTIDE SEQUENCE [LARGE SCALE GENOMIC DNA]</scope>
    <source>
        <strain evidence="3 4">DFI.9.73</strain>
    </source>
</reference>
<dbReference type="Pfam" id="PF01551">
    <property type="entry name" value="Peptidase_M23"/>
    <property type="match status" value="1"/>
</dbReference>